<dbReference type="NCBIfam" id="TIGR03617">
    <property type="entry name" value="F420_MSMEG_2256"/>
    <property type="match status" value="1"/>
</dbReference>
<dbReference type="STRING" id="1077974.GOEFS_038_00320"/>
<dbReference type="Gene3D" id="3.20.20.30">
    <property type="entry name" value="Luciferase-like domain"/>
    <property type="match status" value="1"/>
</dbReference>
<dbReference type="RefSeq" id="WP_007317102.1">
    <property type="nucleotide sequence ID" value="NZ_BAEH01000038.1"/>
</dbReference>
<name>H0QY64_9ACTN</name>
<evidence type="ECO:0000313" key="3">
    <source>
        <dbReference type="Proteomes" id="UP000035034"/>
    </source>
</evidence>
<sequence>MNVDVTLTCDLSEMAAASVAAEESGYQGIWTFEGSHDPFLPLLLAAEHTREVTLGTSIAVAFARNPMLLATMGWDLQSYSGGRFVLGLGSQIKPHITRRYSMPWSRPAARMADMIDAVRSIWDTWLTGGWLDYRGEFYQHTLMTPLFMPDPNVVAETGTPPIWLAGIGEHMTRTAGAVADGFLSHPLATADFIREVTIPTLNVGAASRHRDTNVDIHHSAMIIVGATSEERAAAREAIRKQISFYASTPAYWPILELHGRASIGPQLRELSKQGKWIEMADLIDDELVDTVAVTVNDPASGAMELSERFGGLVDRLGFNTPYQADAQILAELAAAVR</sequence>
<dbReference type="PANTHER" id="PTHR43244:SF2">
    <property type="entry name" value="CONSERVED HYPOTHETICAL ALANINE AND PROLINE-RICH PROTEIN"/>
    <property type="match status" value="1"/>
</dbReference>
<protein>
    <submittedName>
        <fullName evidence="2">Putative oxidoreductase</fullName>
    </submittedName>
</protein>
<gene>
    <name evidence="2" type="ORF">GOEFS_038_00320</name>
</gene>
<dbReference type="InterPro" id="IPR036661">
    <property type="entry name" value="Luciferase-like_sf"/>
</dbReference>
<dbReference type="OrthoDB" id="3284378at2"/>
<dbReference type="InterPro" id="IPR011251">
    <property type="entry name" value="Luciferase-like_dom"/>
</dbReference>
<reference evidence="2 3" key="1">
    <citation type="submission" date="2011-12" db="EMBL/GenBank/DDBJ databases">
        <title>Whole genome shotgun sequence of Gordonia effusa NBRC 100432.</title>
        <authorList>
            <person name="Yoshida I."/>
            <person name="Takarada H."/>
            <person name="Hosoyama A."/>
            <person name="Tsuchikane K."/>
            <person name="Katsumata H."/>
            <person name="Yamazaki S."/>
            <person name="Fujita N."/>
        </authorList>
    </citation>
    <scope>NUCLEOTIDE SEQUENCE [LARGE SCALE GENOMIC DNA]</scope>
    <source>
        <strain evidence="2 3">NBRC 100432</strain>
    </source>
</reference>
<accession>H0QY64</accession>
<dbReference type="PANTHER" id="PTHR43244">
    <property type="match status" value="1"/>
</dbReference>
<dbReference type="InterPro" id="IPR019919">
    <property type="entry name" value="Lucif-like_OxRdtase_MSMEG_2256"/>
</dbReference>
<dbReference type="GO" id="GO:0016705">
    <property type="term" value="F:oxidoreductase activity, acting on paired donors, with incorporation or reduction of molecular oxygen"/>
    <property type="evidence" value="ECO:0007669"/>
    <property type="project" value="InterPro"/>
</dbReference>
<feature type="domain" description="Luciferase-like" evidence="1">
    <location>
        <begin position="10"/>
        <end position="305"/>
    </location>
</feature>
<dbReference type="CDD" id="cd01097">
    <property type="entry name" value="Tetrahydromethanopterin_reductase"/>
    <property type="match status" value="1"/>
</dbReference>
<dbReference type="Proteomes" id="UP000035034">
    <property type="component" value="Unassembled WGS sequence"/>
</dbReference>
<evidence type="ECO:0000313" key="2">
    <source>
        <dbReference type="EMBL" id="GAB17765.1"/>
    </source>
</evidence>
<dbReference type="InterPro" id="IPR050564">
    <property type="entry name" value="F420-G6PD/mer"/>
</dbReference>
<keyword evidence="3" id="KW-1185">Reference proteome</keyword>
<dbReference type="EMBL" id="BAEH01000038">
    <property type="protein sequence ID" value="GAB17765.1"/>
    <property type="molecule type" value="Genomic_DNA"/>
</dbReference>
<proteinExistence type="predicted"/>
<dbReference type="AlphaFoldDB" id="H0QY64"/>
<dbReference type="SUPFAM" id="SSF51679">
    <property type="entry name" value="Bacterial luciferase-like"/>
    <property type="match status" value="1"/>
</dbReference>
<dbReference type="eggNOG" id="COG2141">
    <property type="taxonomic scope" value="Bacteria"/>
</dbReference>
<evidence type="ECO:0000259" key="1">
    <source>
        <dbReference type="Pfam" id="PF00296"/>
    </source>
</evidence>
<organism evidence="2 3">
    <name type="scientific">Gordonia effusa NBRC 100432</name>
    <dbReference type="NCBI Taxonomy" id="1077974"/>
    <lineage>
        <taxon>Bacteria</taxon>
        <taxon>Bacillati</taxon>
        <taxon>Actinomycetota</taxon>
        <taxon>Actinomycetes</taxon>
        <taxon>Mycobacteriales</taxon>
        <taxon>Gordoniaceae</taxon>
        <taxon>Gordonia</taxon>
    </lineage>
</organism>
<dbReference type="Pfam" id="PF00296">
    <property type="entry name" value="Bac_luciferase"/>
    <property type="match status" value="1"/>
</dbReference>
<comment type="caution">
    <text evidence="2">The sequence shown here is derived from an EMBL/GenBank/DDBJ whole genome shotgun (WGS) entry which is preliminary data.</text>
</comment>